<keyword evidence="3" id="KW-0597">Phosphoprotein</keyword>
<comment type="caution">
    <text evidence="14">The sequence shown here is derived from an EMBL/GenBank/DDBJ whole genome shotgun (WGS) entry which is preliminary data.</text>
</comment>
<dbReference type="InterPro" id="IPR011712">
    <property type="entry name" value="Sig_transdc_His_kin_sub3_dim/P"/>
</dbReference>
<dbReference type="EC" id="2.7.13.3" evidence="2"/>
<keyword evidence="15" id="KW-1185">Reference proteome</keyword>
<keyword evidence="11" id="KW-0812">Transmembrane</keyword>
<protein>
    <recommendedName>
        <fullName evidence="2">histidine kinase</fullName>
        <ecNumber evidence="2">2.7.13.3</ecNumber>
    </recommendedName>
</protein>
<feature type="compositionally biased region" description="Basic and acidic residues" evidence="10">
    <location>
        <begin position="19"/>
        <end position="30"/>
    </location>
</feature>
<evidence type="ECO:0000256" key="1">
    <source>
        <dbReference type="ARBA" id="ARBA00000085"/>
    </source>
</evidence>
<keyword evidence="4" id="KW-0808">Transferase</keyword>
<evidence type="ECO:0000256" key="6">
    <source>
        <dbReference type="ARBA" id="ARBA00022777"/>
    </source>
</evidence>
<keyword evidence="11" id="KW-0472">Membrane</keyword>
<evidence type="ECO:0000256" key="3">
    <source>
        <dbReference type="ARBA" id="ARBA00022553"/>
    </source>
</evidence>
<dbReference type="CDD" id="cd16917">
    <property type="entry name" value="HATPase_UhpB-NarQ-NarX-like"/>
    <property type="match status" value="1"/>
</dbReference>
<keyword evidence="5" id="KW-0547">Nucleotide-binding</keyword>
<feature type="transmembrane region" description="Helical" evidence="11">
    <location>
        <begin position="63"/>
        <end position="81"/>
    </location>
</feature>
<keyword evidence="11" id="KW-1133">Transmembrane helix</keyword>
<evidence type="ECO:0000256" key="10">
    <source>
        <dbReference type="SAM" id="MobiDB-lite"/>
    </source>
</evidence>
<evidence type="ECO:0000259" key="12">
    <source>
        <dbReference type="Pfam" id="PF02518"/>
    </source>
</evidence>
<dbReference type="Pfam" id="PF07730">
    <property type="entry name" value="HisKA_3"/>
    <property type="match status" value="1"/>
</dbReference>
<dbReference type="SUPFAM" id="SSF55874">
    <property type="entry name" value="ATPase domain of HSP90 chaperone/DNA topoisomerase II/histidine kinase"/>
    <property type="match status" value="1"/>
</dbReference>
<feature type="coiled-coil region" evidence="9">
    <location>
        <begin position="113"/>
        <end position="145"/>
    </location>
</feature>
<evidence type="ECO:0000313" key="15">
    <source>
        <dbReference type="Proteomes" id="UP000734511"/>
    </source>
</evidence>
<keyword evidence="6 14" id="KW-0418">Kinase</keyword>
<evidence type="ECO:0000256" key="2">
    <source>
        <dbReference type="ARBA" id="ARBA00012438"/>
    </source>
</evidence>
<proteinExistence type="predicted"/>
<sequence length="395" mass="41778">MRARARRREESAGGTSRRRQGEGCADDRQRSWGTPTRSRGGVRAQPLRADGTFKTGPRTPRRVLWAALLLGCALSVLLVVLGGVDGWVVALVAWAGTAVAAGDALRSRRAYAASAAERARREEAAREEEAKRRVAEERLRIARELHDVVAHQIALANVQAGVAAHVLDRRPDQAKEALAHVREASRQALDELRATVGLLRLRGEPAAPMEPAPGLGLLDQLLEGFRSEGLRVTVECIVGDGDPAPRSHGPLPVSVDLTAYRVIQESLTNVQKHAGPGAGAVVRIRRDPGALEVVVDDDGAPGTAESLLPPRTRPRPQSAADGSSPVPPGIPCPGGRPERGTGGHGLLGMYERATALGGVCRAGARPGGGFRVWVRLPLSAPPRTFHPTPADGTIA</sequence>
<dbReference type="InterPro" id="IPR003594">
    <property type="entry name" value="HATPase_dom"/>
</dbReference>
<accession>A0ABX0ZPF8</accession>
<dbReference type="InterPro" id="IPR036890">
    <property type="entry name" value="HATPase_C_sf"/>
</dbReference>
<dbReference type="Proteomes" id="UP000734511">
    <property type="component" value="Unassembled WGS sequence"/>
</dbReference>
<dbReference type="Gene3D" id="3.30.565.10">
    <property type="entry name" value="Histidine kinase-like ATPase, C-terminal domain"/>
    <property type="match status" value="1"/>
</dbReference>
<keyword evidence="9" id="KW-0175">Coiled coil</keyword>
<feature type="region of interest" description="Disordered" evidence="10">
    <location>
        <begin position="294"/>
        <end position="346"/>
    </location>
</feature>
<feature type="domain" description="Signal transduction histidine kinase subgroup 3 dimerisation and phosphoacceptor" evidence="13">
    <location>
        <begin position="137"/>
        <end position="200"/>
    </location>
</feature>
<dbReference type="GO" id="GO:0016301">
    <property type="term" value="F:kinase activity"/>
    <property type="evidence" value="ECO:0007669"/>
    <property type="project" value="UniProtKB-KW"/>
</dbReference>
<evidence type="ECO:0000256" key="5">
    <source>
        <dbReference type="ARBA" id="ARBA00022741"/>
    </source>
</evidence>
<feature type="domain" description="Histidine kinase/HSP90-like ATPase" evidence="12">
    <location>
        <begin position="259"/>
        <end position="379"/>
    </location>
</feature>
<dbReference type="InterPro" id="IPR050482">
    <property type="entry name" value="Sensor_HK_TwoCompSys"/>
</dbReference>
<dbReference type="Gene3D" id="1.20.5.1930">
    <property type="match status" value="1"/>
</dbReference>
<evidence type="ECO:0000256" key="7">
    <source>
        <dbReference type="ARBA" id="ARBA00022840"/>
    </source>
</evidence>
<dbReference type="PANTHER" id="PTHR24421">
    <property type="entry name" value="NITRATE/NITRITE SENSOR PROTEIN NARX-RELATED"/>
    <property type="match status" value="1"/>
</dbReference>
<evidence type="ECO:0000313" key="14">
    <source>
        <dbReference type="EMBL" id="NJP44927.1"/>
    </source>
</evidence>
<evidence type="ECO:0000256" key="11">
    <source>
        <dbReference type="SAM" id="Phobius"/>
    </source>
</evidence>
<feature type="region of interest" description="Disordered" evidence="10">
    <location>
        <begin position="1"/>
        <end position="55"/>
    </location>
</feature>
<dbReference type="Pfam" id="PF02518">
    <property type="entry name" value="HATPase_c"/>
    <property type="match status" value="1"/>
</dbReference>
<name>A0ABX0ZPF8_9ACTN</name>
<evidence type="ECO:0000259" key="13">
    <source>
        <dbReference type="Pfam" id="PF07730"/>
    </source>
</evidence>
<gene>
    <name evidence="14" type="ORF">HCN08_16205</name>
</gene>
<keyword evidence="8" id="KW-0902">Two-component regulatory system</keyword>
<dbReference type="PANTHER" id="PTHR24421:SF10">
    <property type="entry name" value="NITRATE_NITRITE SENSOR PROTEIN NARQ"/>
    <property type="match status" value="1"/>
</dbReference>
<organism evidence="14 15">
    <name type="scientific">Actinacidiphila epipremni</name>
    <dbReference type="NCBI Taxonomy" id="2053013"/>
    <lineage>
        <taxon>Bacteria</taxon>
        <taxon>Bacillati</taxon>
        <taxon>Actinomycetota</taxon>
        <taxon>Actinomycetes</taxon>
        <taxon>Kitasatosporales</taxon>
        <taxon>Streptomycetaceae</taxon>
        <taxon>Actinacidiphila</taxon>
    </lineage>
</organism>
<keyword evidence="7" id="KW-0067">ATP-binding</keyword>
<reference evidence="14 15" key="1">
    <citation type="submission" date="2020-03" db="EMBL/GenBank/DDBJ databases">
        <title>WGS of actinomycetes isolated from Thailand.</title>
        <authorList>
            <person name="Thawai C."/>
        </authorList>
    </citation>
    <scope>NUCLEOTIDE SEQUENCE [LARGE SCALE GENOMIC DNA]</scope>
    <source>
        <strain evidence="14 15">PRB2-1</strain>
    </source>
</reference>
<comment type="catalytic activity">
    <reaction evidence="1">
        <text>ATP + protein L-histidine = ADP + protein N-phospho-L-histidine.</text>
        <dbReference type="EC" id="2.7.13.3"/>
    </reaction>
</comment>
<dbReference type="EMBL" id="JAATEJ010000011">
    <property type="protein sequence ID" value="NJP44927.1"/>
    <property type="molecule type" value="Genomic_DNA"/>
</dbReference>
<evidence type="ECO:0000256" key="8">
    <source>
        <dbReference type="ARBA" id="ARBA00023012"/>
    </source>
</evidence>
<evidence type="ECO:0000256" key="4">
    <source>
        <dbReference type="ARBA" id="ARBA00022679"/>
    </source>
</evidence>
<evidence type="ECO:0000256" key="9">
    <source>
        <dbReference type="SAM" id="Coils"/>
    </source>
</evidence>